<evidence type="ECO:0000313" key="2">
    <source>
        <dbReference type="Proteomes" id="UP000196587"/>
    </source>
</evidence>
<dbReference type="SUPFAM" id="SSF52467">
    <property type="entry name" value="DHS-like NAD/FAD-binding domain"/>
    <property type="match status" value="1"/>
</dbReference>
<reference evidence="2" key="1">
    <citation type="submission" date="2017-04" db="EMBL/GenBank/DDBJ databases">
        <title>Function of individual gut microbiota members based on whole genome sequencing of pure cultures obtained from chicken caecum.</title>
        <authorList>
            <person name="Medvecky M."/>
            <person name="Cejkova D."/>
            <person name="Polansky O."/>
            <person name="Karasova D."/>
            <person name="Kubasova T."/>
            <person name="Cizek A."/>
            <person name="Rychlik I."/>
        </authorList>
    </citation>
    <scope>NUCLEOTIDE SEQUENCE [LARGE SCALE GENOMIC DNA]</scope>
    <source>
        <strain evidence="2">An189</strain>
    </source>
</reference>
<accession>A0A1Y4JR90</accession>
<comment type="caution">
    <text evidence="1">The sequence shown here is derived from an EMBL/GenBank/DDBJ whole genome shotgun (WGS) entry which is preliminary data.</text>
</comment>
<name>A0A1Y4JR90_9BACE</name>
<dbReference type="EMBL" id="NFKE01000004">
    <property type="protein sequence ID" value="OUP35007.1"/>
    <property type="molecule type" value="Genomic_DNA"/>
</dbReference>
<evidence type="ECO:0000313" key="1">
    <source>
        <dbReference type="EMBL" id="OUP35007.1"/>
    </source>
</evidence>
<proteinExistence type="predicted"/>
<protein>
    <submittedName>
        <fullName evidence="1">Uncharacterized protein</fullName>
    </submittedName>
</protein>
<dbReference type="Proteomes" id="UP000196587">
    <property type="component" value="Unassembled WGS sequence"/>
</dbReference>
<dbReference type="InterPro" id="IPR029035">
    <property type="entry name" value="DHS-like_NAD/FAD-binding_dom"/>
</dbReference>
<dbReference type="Gene3D" id="3.40.50.1220">
    <property type="entry name" value="TPP-binding domain"/>
    <property type="match status" value="1"/>
</dbReference>
<gene>
    <name evidence="1" type="ORF">B5F24_07570</name>
</gene>
<sequence length="577" mass="67545">MYSNKGAYALLLGSGISRSAHIPTGWKIESCLIEQLAAVKREIIKEDAHQWFKEKYKKEASYSSLLEELVQTPTERVQLMKQFFEPTDDEKDLGWKQPTKAHKAIAKLAKAGYVRVILTTNFDRLLELAFESEGITPQVISHEAAISQATPLVHCQIPTIVKINGDYIDCQFRNTSEELDEYPPTMKQYLKRIFEDYGLITCGWSGEWDKGLINIISESTLPRYNSFFATVGTAKESIQDLSRLRHGELLPISGADEMFSELWEQVSALNENHVNKNIGHDIMIAKFKKYLSSNQYDIEYIDMLDGLGNNAYNTIIEHAQYNFQLTRDSFSKYLEIHKAAISPLLETTILAVRWGKWSHIKPFGDLLVKLCIKPFRNGESFIEYTQYLHALAPMLLFNVMGIACVKYNRFRELDNILRLSVPAPNFIDIARRRPLLYLLGGTHWSYDRWNSLMRERYYYPFSIFFLEELRPFFKDYFIVDSEYENTFFIWEHMKSLIYGYNKCYILSESFPLGEFLRREYMYKEYGNDEPYTIFWESADNLKNEWAPIKQGMFGGRYENYKTISEKANAYYKQNRKF</sequence>
<organism evidence="1 2">
    <name type="scientific">Bacteroides clarus</name>
    <dbReference type="NCBI Taxonomy" id="626929"/>
    <lineage>
        <taxon>Bacteria</taxon>
        <taxon>Pseudomonadati</taxon>
        <taxon>Bacteroidota</taxon>
        <taxon>Bacteroidia</taxon>
        <taxon>Bacteroidales</taxon>
        <taxon>Bacteroidaceae</taxon>
        <taxon>Bacteroides</taxon>
    </lineage>
</organism>
<dbReference type="Pfam" id="PF13289">
    <property type="entry name" value="SIR2_2"/>
    <property type="match status" value="1"/>
</dbReference>
<dbReference type="AlphaFoldDB" id="A0A1Y4JR90"/>